<dbReference type="RefSeq" id="WP_092885851.1">
    <property type="nucleotide sequence ID" value="NZ_CP061498.1"/>
</dbReference>
<dbReference type="Proteomes" id="UP000198539">
    <property type="component" value="Unassembled WGS sequence"/>
</dbReference>
<dbReference type="InterPro" id="IPR050523">
    <property type="entry name" value="AKR_Detox_Biosynth"/>
</dbReference>
<dbReference type="AlphaFoldDB" id="A0A1H2U3N6"/>
<dbReference type="Pfam" id="PF00248">
    <property type="entry name" value="Aldo_ket_red"/>
    <property type="match status" value="1"/>
</dbReference>
<feature type="domain" description="NADP-dependent oxidoreductase" evidence="2">
    <location>
        <begin position="17"/>
        <end position="339"/>
    </location>
</feature>
<dbReference type="InterPro" id="IPR023210">
    <property type="entry name" value="NADP_OxRdtase_dom"/>
</dbReference>
<dbReference type="InterPro" id="IPR036812">
    <property type="entry name" value="NAD(P)_OxRdtase_dom_sf"/>
</dbReference>
<gene>
    <name evidence="3" type="ORF">SAMN04488238_102264</name>
</gene>
<dbReference type="PANTHER" id="PTHR43364:SF4">
    <property type="entry name" value="NAD(P)-LINKED OXIDOREDUCTASE SUPERFAMILY PROTEIN"/>
    <property type="match status" value="1"/>
</dbReference>
<evidence type="ECO:0000259" key="2">
    <source>
        <dbReference type="Pfam" id="PF00248"/>
    </source>
</evidence>
<keyword evidence="4" id="KW-1185">Reference proteome</keyword>
<dbReference type="GO" id="GO:0016491">
    <property type="term" value="F:oxidoreductase activity"/>
    <property type="evidence" value="ECO:0007669"/>
    <property type="project" value="UniProtKB-KW"/>
</dbReference>
<dbReference type="STRING" id="564137.SAMN04488238_102264"/>
<sequence length="347" mass="38196">MKLIPLGQTDLTVSEFCMGTMTFGNETPEDDAHRQLDMMLDRGINFIDAAEMYPVNPITKETLGLTEEIIGRWITARGVRDRVIVATKITGADSSIIPDRAPITPDRMRAAVDASLARLQTEVIDVYQLHWPNRGSYHFRKSWGFDPSGQNKTETLTHMREILETAQGLIAAGKIRHIALSNETAWGSAQWLRLSEEAGLPRIASIQNEYSLLSRLFDTDMAELSVNEDLPLLAYSPLAAGLLTGKYAGDVTPEDTRRARSADLGGRVTPRVFEAVSGYLGIANHHGLAPVQMALAWTRTRPFVTIPIIGARTAEQLKTVLGAVDLTLAPEVLEDIEALHRAAPMPF</sequence>
<dbReference type="Gene3D" id="3.20.20.100">
    <property type="entry name" value="NADP-dependent oxidoreductase domain"/>
    <property type="match status" value="1"/>
</dbReference>
<proteinExistence type="predicted"/>
<keyword evidence="1" id="KW-0560">Oxidoreductase</keyword>
<evidence type="ECO:0000313" key="4">
    <source>
        <dbReference type="Proteomes" id="UP000198539"/>
    </source>
</evidence>
<accession>A0A1H2U3N6</accession>
<reference evidence="3 4" key="1">
    <citation type="submission" date="2016-10" db="EMBL/GenBank/DDBJ databases">
        <authorList>
            <person name="de Groot N.N."/>
        </authorList>
    </citation>
    <scope>NUCLEOTIDE SEQUENCE [LARGE SCALE GENOMIC DNA]</scope>
    <source>
        <strain evidence="3 4">CGMCC 1.8894</strain>
    </source>
</reference>
<dbReference type="SUPFAM" id="SSF51430">
    <property type="entry name" value="NAD(P)-linked oxidoreductase"/>
    <property type="match status" value="1"/>
</dbReference>
<dbReference type="OrthoDB" id="9803483at2"/>
<name>A0A1H2U3N6_9RHOB</name>
<evidence type="ECO:0000256" key="1">
    <source>
        <dbReference type="ARBA" id="ARBA00023002"/>
    </source>
</evidence>
<organism evidence="3 4">
    <name type="scientific">Roseicitreum antarcticum</name>
    <dbReference type="NCBI Taxonomy" id="564137"/>
    <lineage>
        <taxon>Bacteria</taxon>
        <taxon>Pseudomonadati</taxon>
        <taxon>Pseudomonadota</taxon>
        <taxon>Alphaproteobacteria</taxon>
        <taxon>Rhodobacterales</taxon>
        <taxon>Paracoccaceae</taxon>
        <taxon>Roseicitreum</taxon>
    </lineage>
</organism>
<evidence type="ECO:0000313" key="3">
    <source>
        <dbReference type="EMBL" id="SDW50558.1"/>
    </source>
</evidence>
<dbReference type="CDD" id="cd19094">
    <property type="entry name" value="AKR_Tas-like"/>
    <property type="match status" value="1"/>
</dbReference>
<dbReference type="EMBL" id="FNOM01000002">
    <property type="protein sequence ID" value="SDW50558.1"/>
    <property type="molecule type" value="Genomic_DNA"/>
</dbReference>
<protein>
    <submittedName>
        <fullName evidence="3">Predicted oxidoreductase</fullName>
    </submittedName>
</protein>
<dbReference type="PANTHER" id="PTHR43364">
    <property type="entry name" value="NADH-SPECIFIC METHYLGLYOXAL REDUCTASE-RELATED"/>
    <property type="match status" value="1"/>
</dbReference>